<evidence type="ECO:0000313" key="2">
    <source>
        <dbReference type="Proteomes" id="UP000002038"/>
    </source>
</evidence>
<name>A0A179UX38_BLAGS</name>
<dbReference type="VEuPathDB" id="FungiDB:BDBG_17435"/>
<organism evidence="1 2">
    <name type="scientific">Blastomyces gilchristii (strain SLH14081)</name>
    <name type="common">Blastomyces dermatitidis</name>
    <dbReference type="NCBI Taxonomy" id="559298"/>
    <lineage>
        <taxon>Eukaryota</taxon>
        <taxon>Fungi</taxon>
        <taxon>Dikarya</taxon>
        <taxon>Ascomycota</taxon>
        <taxon>Pezizomycotina</taxon>
        <taxon>Eurotiomycetes</taxon>
        <taxon>Eurotiomycetidae</taxon>
        <taxon>Onygenales</taxon>
        <taxon>Ajellomycetaceae</taxon>
        <taxon>Blastomyces</taxon>
    </lineage>
</organism>
<reference evidence="2" key="1">
    <citation type="journal article" date="2015" name="PLoS Genet.">
        <title>The dynamic genome and transcriptome of the human fungal pathogen Blastomyces and close relative Emmonsia.</title>
        <authorList>
            <person name="Munoz J.F."/>
            <person name="Gauthier G.M."/>
            <person name="Desjardins C.A."/>
            <person name="Gallo J.E."/>
            <person name="Holder J."/>
            <person name="Sullivan T.D."/>
            <person name="Marty A.J."/>
            <person name="Carmen J.C."/>
            <person name="Chen Z."/>
            <person name="Ding L."/>
            <person name="Gujja S."/>
            <person name="Magrini V."/>
            <person name="Misas E."/>
            <person name="Mitreva M."/>
            <person name="Priest M."/>
            <person name="Saif S."/>
            <person name="Whiston E.A."/>
            <person name="Young S."/>
            <person name="Zeng Q."/>
            <person name="Goldman W.E."/>
            <person name="Mardis E.R."/>
            <person name="Taylor J.W."/>
            <person name="McEwen J.G."/>
            <person name="Clay O.K."/>
            <person name="Klein B.S."/>
            <person name="Cuomo C.A."/>
        </authorList>
    </citation>
    <scope>NUCLEOTIDE SEQUENCE [LARGE SCALE GENOMIC DNA]</scope>
    <source>
        <strain evidence="2">SLH14081</strain>
    </source>
</reference>
<dbReference type="EMBL" id="GG657461">
    <property type="protein sequence ID" value="OAT10972.1"/>
    <property type="molecule type" value="Genomic_DNA"/>
</dbReference>
<dbReference type="Proteomes" id="UP000002038">
    <property type="component" value="Unassembled WGS sequence"/>
</dbReference>
<gene>
    <name evidence="1" type="ORF">BDBG_17435</name>
</gene>
<keyword evidence="2" id="KW-1185">Reference proteome</keyword>
<feature type="non-terminal residue" evidence="1">
    <location>
        <position position="1"/>
    </location>
</feature>
<dbReference type="AlphaFoldDB" id="A0A179UX38"/>
<dbReference type="GeneID" id="42529140"/>
<accession>A0A179UX38</accession>
<dbReference type="KEGG" id="bgh:BDBG_17435"/>
<sequence length="47" mass="5424">VRPGQMSRDTSAPSERLGIRYIRKDAHNLRAIDPWARIRYVRLASCA</sequence>
<evidence type="ECO:0000313" key="1">
    <source>
        <dbReference type="EMBL" id="OAT10972.1"/>
    </source>
</evidence>
<protein>
    <submittedName>
        <fullName evidence="1">Uncharacterized protein</fullName>
    </submittedName>
</protein>
<proteinExistence type="predicted"/>
<dbReference type="RefSeq" id="XP_031579602.1">
    <property type="nucleotide sequence ID" value="XM_031725153.1"/>
</dbReference>